<dbReference type="GO" id="GO:0016853">
    <property type="term" value="F:isomerase activity"/>
    <property type="evidence" value="ECO:0007669"/>
    <property type="project" value="UniProtKB-KW"/>
</dbReference>
<dbReference type="InterPro" id="IPR017520">
    <property type="entry name" value="CHP03086"/>
</dbReference>
<accession>A0ABN3Y877</accession>
<gene>
    <name evidence="2" type="ORF">GCM10010528_00760</name>
</gene>
<dbReference type="Pfam" id="PF11716">
    <property type="entry name" value="MDMPI_N"/>
    <property type="match status" value="1"/>
</dbReference>
<dbReference type="Proteomes" id="UP001501035">
    <property type="component" value="Unassembled WGS sequence"/>
</dbReference>
<dbReference type="SUPFAM" id="SSF109854">
    <property type="entry name" value="DinB/YfiT-like putative metalloenzymes"/>
    <property type="match status" value="1"/>
</dbReference>
<comment type="caution">
    <text evidence="2">The sequence shown here is derived from an EMBL/GenBank/DDBJ whole genome shotgun (WGS) entry which is preliminary data.</text>
</comment>
<evidence type="ECO:0000259" key="1">
    <source>
        <dbReference type="Pfam" id="PF11716"/>
    </source>
</evidence>
<evidence type="ECO:0000313" key="3">
    <source>
        <dbReference type="Proteomes" id="UP001501035"/>
    </source>
</evidence>
<organism evidence="2 3">
    <name type="scientific">Gordonia defluvii</name>
    <dbReference type="NCBI Taxonomy" id="283718"/>
    <lineage>
        <taxon>Bacteria</taxon>
        <taxon>Bacillati</taxon>
        <taxon>Actinomycetota</taxon>
        <taxon>Actinomycetes</taxon>
        <taxon>Mycobacteriales</taxon>
        <taxon>Gordoniaceae</taxon>
        <taxon>Gordonia</taxon>
    </lineage>
</organism>
<evidence type="ECO:0000313" key="2">
    <source>
        <dbReference type="EMBL" id="GAA3022503.1"/>
    </source>
</evidence>
<name>A0ABN3Y877_9ACTN</name>
<keyword evidence="3" id="KW-1185">Reference proteome</keyword>
<dbReference type="InterPro" id="IPR034660">
    <property type="entry name" value="DinB/YfiT-like"/>
</dbReference>
<dbReference type="InterPro" id="IPR017517">
    <property type="entry name" value="Maleyloyr_isom"/>
</dbReference>
<dbReference type="NCBIfam" id="TIGR03086">
    <property type="entry name" value="TIGR03086 family metal-binding protein"/>
    <property type="match status" value="1"/>
</dbReference>
<dbReference type="InterPro" id="IPR024344">
    <property type="entry name" value="MDMPI_metal-binding"/>
</dbReference>
<dbReference type="NCBIfam" id="TIGR03083">
    <property type="entry name" value="maleylpyruvate isomerase family mycothiol-dependent enzyme"/>
    <property type="match status" value="1"/>
</dbReference>
<sequence>MVAQGFTDRVAGVADWAAPAPVDGWTARDVVGHLVDWFPRFLTAGGIELAPGPRVVDDPTAAWRHHTDQVQALLDAGGTREFSHPMVGLMPLAEAVDRFYISDVFMHTWDLARASGQAVALDEDFCASLLDGLSQMAEVLRSSGQYGPAIPVADDAPIQDRLMGFIGRDPGWRA</sequence>
<feature type="domain" description="Mycothiol-dependent maleylpyruvate isomerase metal-binding" evidence="1">
    <location>
        <begin position="7"/>
        <end position="112"/>
    </location>
</feature>
<keyword evidence="2" id="KW-0413">Isomerase</keyword>
<dbReference type="EMBL" id="BAAAVS010000001">
    <property type="protein sequence ID" value="GAA3022503.1"/>
    <property type="molecule type" value="Genomic_DNA"/>
</dbReference>
<proteinExistence type="predicted"/>
<reference evidence="2 3" key="1">
    <citation type="journal article" date="2019" name="Int. J. Syst. Evol. Microbiol.">
        <title>The Global Catalogue of Microorganisms (GCM) 10K type strain sequencing project: providing services to taxonomists for standard genome sequencing and annotation.</title>
        <authorList>
            <consortium name="The Broad Institute Genomics Platform"/>
            <consortium name="The Broad Institute Genome Sequencing Center for Infectious Disease"/>
            <person name="Wu L."/>
            <person name="Ma J."/>
        </authorList>
    </citation>
    <scope>NUCLEOTIDE SEQUENCE [LARGE SCALE GENOMIC DNA]</scope>
    <source>
        <strain evidence="2 3">JCM 14234</strain>
    </source>
</reference>
<protein>
    <submittedName>
        <fullName evidence="2">Maleylpyruvate isomerase family mycothiol-dependent enzyme</fullName>
    </submittedName>
</protein>